<organism evidence="2 3">
    <name type="scientific">Penicillium canariense</name>
    <dbReference type="NCBI Taxonomy" id="189055"/>
    <lineage>
        <taxon>Eukaryota</taxon>
        <taxon>Fungi</taxon>
        <taxon>Dikarya</taxon>
        <taxon>Ascomycota</taxon>
        <taxon>Pezizomycotina</taxon>
        <taxon>Eurotiomycetes</taxon>
        <taxon>Eurotiomycetidae</taxon>
        <taxon>Eurotiales</taxon>
        <taxon>Aspergillaceae</taxon>
        <taxon>Penicillium</taxon>
    </lineage>
</organism>
<dbReference type="PROSITE" id="PS51186">
    <property type="entry name" value="GNAT"/>
    <property type="match status" value="1"/>
</dbReference>
<dbReference type="PANTHER" id="PTHR43233:SF1">
    <property type="entry name" value="FAMILY N-ACETYLTRANSFERASE, PUTATIVE (AFU_ORTHOLOGUE AFUA_6G03350)-RELATED"/>
    <property type="match status" value="1"/>
</dbReference>
<dbReference type="GeneID" id="81428044"/>
<gene>
    <name evidence="2" type="ORF">N7482_006743</name>
</gene>
<name>A0A9W9LJF8_9EURO</name>
<accession>A0A9W9LJF8</accession>
<evidence type="ECO:0000259" key="1">
    <source>
        <dbReference type="PROSITE" id="PS51186"/>
    </source>
</evidence>
<dbReference type="Gene3D" id="3.40.630.30">
    <property type="match status" value="1"/>
</dbReference>
<dbReference type="Pfam" id="PF00583">
    <property type="entry name" value="Acetyltransf_1"/>
    <property type="match status" value="1"/>
</dbReference>
<keyword evidence="3" id="KW-1185">Reference proteome</keyword>
<dbReference type="InterPro" id="IPR000182">
    <property type="entry name" value="GNAT_dom"/>
</dbReference>
<proteinExistence type="predicted"/>
<sequence length="192" mass="21728">MATSTSKLQHKSWTKGPYLISTDPSLIPVQTLNAWFATEEVYWAHPMPEEAMREALLNSLCFGMYFNPSAQLTHTASDSLDPEFIGIARCITDFTTFIYLTDVFILPSYQGSGLGTWLMSCVQEIIEGMQYLRRSLLFTGDWKRSVPFYKKTMDMHVMHSKPPTEGKDAEGLAVMVRLGKGAPSYQRNLKIL</sequence>
<dbReference type="AlphaFoldDB" id="A0A9W9LJF8"/>
<dbReference type="OrthoDB" id="10039976at2759"/>
<dbReference type="SUPFAM" id="SSF55729">
    <property type="entry name" value="Acyl-CoA N-acyltransferases (Nat)"/>
    <property type="match status" value="1"/>
</dbReference>
<dbReference type="InterPro" id="IPR016181">
    <property type="entry name" value="Acyl_CoA_acyltransferase"/>
</dbReference>
<dbReference type="CDD" id="cd04301">
    <property type="entry name" value="NAT_SF"/>
    <property type="match status" value="1"/>
</dbReference>
<reference evidence="2" key="1">
    <citation type="submission" date="2022-11" db="EMBL/GenBank/DDBJ databases">
        <authorList>
            <person name="Petersen C."/>
        </authorList>
    </citation>
    <scope>NUCLEOTIDE SEQUENCE</scope>
    <source>
        <strain evidence="2">IBT 26290</strain>
    </source>
</reference>
<dbReference type="RefSeq" id="XP_056541297.1">
    <property type="nucleotide sequence ID" value="XM_056688868.1"/>
</dbReference>
<dbReference type="EMBL" id="JAPQKN010000004">
    <property type="protein sequence ID" value="KAJ5159739.1"/>
    <property type="molecule type" value="Genomic_DNA"/>
</dbReference>
<dbReference type="Proteomes" id="UP001149163">
    <property type="component" value="Unassembled WGS sequence"/>
</dbReference>
<protein>
    <recommendedName>
        <fullName evidence="1">N-acetyltransferase domain-containing protein</fullName>
    </recommendedName>
</protein>
<evidence type="ECO:0000313" key="3">
    <source>
        <dbReference type="Proteomes" id="UP001149163"/>
    </source>
</evidence>
<feature type="domain" description="N-acetyltransferase" evidence="1">
    <location>
        <begin position="22"/>
        <end position="190"/>
    </location>
</feature>
<evidence type="ECO:0000313" key="2">
    <source>
        <dbReference type="EMBL" id="KAJ5159739.1"/>
    </source>
</evidence>
<dbReference type="InterPro" id="IPR053144">
    <property type="entry name" value="Acetyltransferase_Butenolide"/>
</dbReference>
<dbReference type="GO" id="GO:0016747">
    <property type="term" value="F:acyltransferase activity, transferring groups other than amino-acyl groups"/>
    <property type="evidence" value="ECO:0007669"/>
    <property type="project" value="InterPro"/>
</dbReference>
<dbReference type="PANTHER" id="PTHR43233">
    <property type="entry name" value="FAMILY N-ACETYLTRANSFERASE, PUTATIVE (AFU_ORTHOLOGUE AFUA_6G03350)-RELATED"/>
    <property type="match status" value="1"/>
</dbReference>
<reference evidence="2" key="2">
    <citation type="journal article" date="2023" name="IMA Fungus">
        <title>Comparative genomic study of the Penicillium genus elucidates a diverse pangenome and 15 lateral gene transfer events.</title>
        <authorList>
            <person name="Petersen C."/>
            <person name="Sorensen T."/>
            <person name="Nielsen M.R."/>
            <person name="Sondergaard T.E."/>
            <person name="Sorensen J.L."/>
            <person name="Fitzpatrick D.A."/>
            <person name="Frisvad J.C."/>
            <person name="Nielsen K.L."/>
        </authorList>
    </citation>
    <scope>NUCLEOTIDE SEQUENCE</scope>
    <source>
        <strain evidence="2">IBT 26290</strain>
    </source>
</reference>
<comment type="caution">
    <text evidence="2">The sequence shown here is derived from an EMBL/GenBank/DDBJ whole genome shotgun (WGS) entry which is preliminary data.</text>
</comment>